<evidence type="ECO:0008006" key="4">
    <source>
        <dbReference type="Google" id="ProtNLM"/>
    </source>
</evidence>
<reference evidence="2 3" key="1">
    <citation type="submission" date="2016-06" db="EMBL/GenBank/DDBJ databases">
        <title>Comparative genomics of the ectomycorrhizal sister species Rhizopogon vinicolor and Rhizopogon vesiculosus (Basidiomycota: Boletales) reveals a divergence of the mating type B locus.</title>
        <authorList>
            <consortium name="DOE Joint Genome Institute"/>
            <person name="Mujic A.B."/>
            <person name="Kuo A."/>
            <person name="Tritt A."/>
            <person name="Lipzen A."/>
            <person name="Chen C."/>
            <person name="Johnson J."/>
            <person name="Sharma A."/>
            <person name="Barry K."/>
            <person name="Grigoriev I.V."/>
            <person name="Spatafora J.W."/>
        </authorList>
    </citation>
    <scope>NUCLEOTIDE SEQUENCE [LARGE SCALE GENOMIC DNA]</scope>
    <source>
        <strain evidence="2 3">AM-OR11-026</strain>
    </source>
</reference>
<feature type="chain" id="PRO_5008597286" description="Secreted protein" evidence="1">
    <location>
        <begin position="29"/>
        <end position="74"/>
    </location>
</feature>
<dbReference type="InParanoid" id="A0A1B7MFC6"/>
<keyword evidence="1" id="KW-0732">Signal</keyword>
<protein>
    <recommendedName>
        <fullName evidence="4">Secreted protein</fullName>
    </recommendedName>
</protein>
<evidence type="ECO:0000256" key="1">
    <source>
        <dbReference type="SAM" id="SignalP"/>
    </source>
</evidence>
<organism evidence="2 3">
    <name type="scientific">Rhizopogon vinicolor AM-OR11-026</name>
    <dbReference type="NCBI Taxonomy" id="1314800"/>
    <lineage>
        <taxon>Eukaryota</taxon>
        <taxon>Fungi</taxon>
        <taxon>Dikarya</taxon>
        <taxon>Basidiomycota</taxon>
        <taxon>Agaricomycotina</taxon>
        <taxon>Agaricomycetes</taxon>
        <taxon>Agaricomycetidae</taxon>
        <taxon>Boletales</taxon>
        <taxon>Suillineae</taxon>
        <taxon>Rhizopogonaceae</taxon>
        <taxon>Rhizopogon</taxon>
    </lineage>
</organism>
<gene>
    <name evidence="2" type="ORF">K503DRAFT_100192</name>
</gene>
<evidence type="ECO:0000313" key="2">
    <source>
        <dbReference type="EMBL" id="OAX31288.1"/>
    </source>
</evidence>
<dbReference type="EMBL" id="KV449476">
    <property type="protein sequence ID" value="OAX31288.1"/>
    <property type="molecule type" value="Genomic_DNA"/>
</dbReference>
<feature type="signal peptide" evidence="1">
    <location>
        <begin position="1"/>
        <end position="28"/>
    </location>
</feature>
<dbReference type="AlphaFoldDB" id="A0A1B7MFC6"/>
<keyword evidence="3" id="KW-1185">Reference proteome</keyword>
<accession>A0A1B7MFC6</accession>
<sequence length="74" mass="8469">MDASTPRCKAVMILVGLLLRSNWPNGLANFPPSPHPFTVFTRFRISPSRWHRMPMTERRIGDELLIPIPWAASI</sequence>
<dbReference type="Proteomes" id="UP000092154">
    <property type="component" value="Unassembled WGS sequence"/>
</dbReference>
<proteinExistence type="predicted"/>
<evidence type="ECO:0000313" key="3">
    <source>
        <dbReference type="Proteomes" id="UP000092154"/>
    </source>
</evidence>
<name>A0A1B7MFC6_9AGAM</name>